<dbReference type="Proteomes" id="UP000812287">
    <property type="component" value="Unassembled WGS sequence"/>
</dbReference>
<gene>
    <name evidence="2" type="ORF">BT62DRAFT_399651</name>
</gene>
<feature type="compositionally biased region" description="Polar residues" evidence="1">
    <location>
        <begin position="1289"/>
        <end position="1298"/>
    </location>
</feature>
<dbReference type="GeneID" id="66103080"/>
<sequence>MVSKVASTVDDTVLTAEIPTEPGMGEKASSIPVTVALTSVMASSSVPVVAEPLGNTKAKNDSKIANVVDSTIEVSALPVPVTPQDSNVDGIHTPFFNRTFEHQVKLVAPEQPVFSRPSDVKTDIVTIDDVAPDALEDILSADKATMPDKVPMATKNVPFVEDATGFEGLQTVQREAILGDESVTEEGRPEIAAPIAEDEVELKNIPIIDSVQSHIVQEPPTVVTTSDMGRIAVVGDAVVIEKAPFVGQEERVRGAQETPVSEAIPATVTSGAPDVPSASIPEVPILEEESVEQLIGADATGQSVVVADKIPTAEGASTAESANVGEEDRGKEDLQLVTTIAAKVIPIENETPAVSVIRAAVKEGEAMMVEAGKDELEKIPVVQADPIVEIEVKELDEGGELPPVEIPGEPSPLEAPIVEVATDEIGLVEVVHEGSSTVKGSVVIVPLVEGPTSAEDVSIEAVRISEQAMTGEQPSTTTVLAVPFASEESLLEERDTFEESPAVEKVIISGTPDVKDAPVIAEHLSLIAQTSVVEEPLGVPIVVSAQKLSTGADGVEEEISSLTPVAKSTAEVNLAFARDESIEAVEPLDEAHAAHVPFIRQPSTVEMPVSDVREHVKTTIAEETYVNEAAVILAGDSLVIEEVAGEQVVTGIHNTKNTVELLIVHDASANQQEPVEAEVVEEASIVDAPVAIPTETSAVETEIPVKKGVPTEDSPIVEEIIATHELSAVEQGVEVLGIFTDPPTVEEVLEEVSFIEPSPAVGDGTVVDVQVEAVPVAELALNDDISQKVEKHVFELHTSESRDPAIQELMVFEAKPLGGSEKAIAVLTPPVECASLDDIHTANAAPLVAQASATLTAADELPTAEGRSGGDPVVADSVVFEKPAVIGDESIIKVGADVDQSHTETPVGADTEKAHIEYAPIEGIAISKVTAEARLVVEAVVSEPPDAKPLGDSVSDEKRTTVDGPLSIVASVVERIGEDGNYAAARAETTIGDAPDIKRNPAEEATAQYALPSQVSSTEGIVAPLKERSPEDGETQAPVDQAEPPTVIGDSVITQGSVVEDSILHDSSAVEFIQAPVVTDKADLHGSEIALESTISLDDISVNPVSNLSLTEEEPNVEVAETVSDQDQRSVSSRCNTDDLLTPAGIKIDQSRSPWTPSYSVTTQGPGLPAEEDIPVIENLPLLLPQVPIVALTVVDSSALLDETQSSSELLEERPKSPWTPSYSVSVQGSPLRGTVTLDEIEPVDGAVVSTDRNIPVAGEPAISQTGIPTEVEAATEPPKNRSQEDVVQPQSTLVTGEQPKTTDEVIIAPAAEPVTEKTVDDVKSPDEESTSSKELPTFDNDIEHPASPWTSSFSVMHQGTISTTPEVENTLTTSFHPGDSVSVSSTADKLVITEDITIAESTSTSVTEVVEVEGRDSHTVERPVQQVASPIIETQSERSDGIASTLEPDHSLEKHIDVEVDANSHAEETIGPSEGSQLSIPSTEIERPTSLSTPSYSVQDQGISIAEVKTILFASLSPEDAVGVASVPITEVQSTGIDAGKAAVRQTYIAEAAMSSLPSVAELANDDDDSSFVKTASAQVENFLAIEAVIPTPEFLSAAEADVKSHVQVGLLEEVSIGSCR</sequence>
<proteinExistence type="predicted"/>
<keyword evidence="3" id="KW-1185">Reference proteome</keyword>
<name>A0A9P8AWW7_9AGAR</name>
<evidence type="ECO:0000313" key="3">
    <source>
        <dbReference type="Proteomes" id="UP000812287"/>
    </source>
</evidence>
<feature type="compositionally biased region" description="Polar residues" evidence="1">
    <location>
        <begin position="1219"/>
        <end position="1229"/>
    </location>
</feature>
<reference evidence="2" key="1">
    <citation type="submission" date="2020-11" db="EMBL/GenBank/DDBJ databases">
        <title>Adaptations for nitrogen fixation in a non-lichenized fungal sporocarp promotes dispersal by wood-feeding termites.</title>
        <authorList>
            <consortium name="DOE Joint Genome Institute"/>
            <person name="Koch R.A."/>
            <person name="Yoon G."/>
            <person name="Arayal U."/>
            <person name="Lail K."/>
            <person name="Amirebrahimi M."/>
            <person name="Labutti K."/>
            <person name="Lipzen A."/>
            <person name="Riley R."/>
            <person name="Barry K."/>
            <person name="Henrissat B."/>
            <person name="Grigoriev I.V."/>
            <person name="Herr J.R."/>
            <person name="Aime M.C."/>
        </authorList>
    </citation>
    <scope>NUCLEOTIDE SEQUENCE</scope>
    <source>
        <strain evidence="2">MCA 3950</strain>
    </source>
</reference>
<feature type="region of interest" description="Disordered" evidence="1">
    <location>
        <begin position="1027"/>
        <end position="1046"/>
    </location>
</feature>
<comment type="caution">
    <text evidence="2">The sequence shown here is derived from an EMBL/GenBank/DDBJ whole genome shotgun (WGS) entry which is preliminary data.</text>
</comment>
<accession>A0A9P8AWW7</accession>
<feature type="region of interest" description="Disordered" evidence="1">
    <location>
        <begin position="1257"/>
        <end position="1298"/>
    </location>
</feature>
<dbReference type="OrthoDB" id="2804751at2759"/>
<feature type="region of interest" description="Disordered" evidence="1">
    <location>
        <begin position="1315"/>
        <end position="1341"/>
    </location>
</feature>
<feature type="region of interest" description="Disordered" evidence="1">
    <location>
        <begin position="1206"/>
        <end position="1229"/>
    </location>
</feature>
<protein>
    <submittedName>
        <fullName evidence="2">Uncharacterized protein</fullName>
    </submittedName>
</protein>
<evidence type="ECO:0000313" key="2">
    <source>
        <dbReference type="EMBL" id="KAG7451129.1"/>
    </source>
</evidence>
<feature type="compositionally biased region" description="Basic and acidic residues" evidence="1">
    <location>
        <begin position="1315"/>
        <end position="1327"/>
    </location>
</feature>
<organism evidence="2 3">
    <name type="scientific">Guyanagaster necrorhizus</name>
    <dbReference type="NCBI Taxonomy" id="856835"/>
    <lineage>
        <taxon>Eukaryota</taxon>
        <taxon>Fungi</taxon>
        <taxon>Dikarya</taxon>
        <taxon>Basidiomycota</taxon>
        <taxon>Agaricomycotina</taxon>
        <taxon>Agaricomycetes</taxon>
        <taxon>Agaricomycetidae</taxon>
        <taxon>Agaricales</taxon>
        <taxon>Marasmiineae</taxon>
        <taxon>Physalacriaceae</taxon>
        <taxon>Guyanagaster</taxon>
    </lineage>
</organism>
<evidence type="ECO:0000256" key="1">
    <source>
        <dbReference type="SAM" id="MobiDB-lite"/>
    </source>
</evidence>
<dbReference type="EMBL" id="MU250525">
    <property type="protein sequence ID" value="KAG7451129.1"/>
    <property type="molecule type" value="Genomic_DNA"/>
</dbReference>
<dbReference type="RefSeq" id="XP_043044629.1">
    <property type="nucleotide sequence ID" value="XM_043180784.1"/>
</dbReference>